<dbReference type="EMBL" id="NPDV01000022">
    <property type="protein sequence ID" value="PJZ51642.1"/>
    <property type="molecule type" value="Genomic_DNA"/>
</dbReference>
<protein>
    <submittedName>
        <fullName evidence="2">Uncharacterized protein</fullName>
    </submittedName>
</protein>
<feature type="region of interest" description="Disordered" evidence="1">
    <location>
        <begin position="92"/>
        <end position="118"/>
    </location>
</feature>
<evidence type="ECO:0000313" key="3">
    <source>
        <dbReference type="EMBL" id="PJZ61942.1"/>
    </source>
</evidence>
<sequence>MYEKLAPELRKEFDRRKNSPNIPSASDPKPSSGSKESKKKKKPGSTTEGYQTGDHTGTGVETDLNELRSGRFSGILSRKVASAKKIKDAFKEYREKKKKKDKDENLPGMPDAFNPTGGGGKYDKLVVREAKFDKVIGLTGNGGGGGGGRVYGGKFTFPEREPTGGNQPAQGQPTETKSSLLSKIGSAIAPAAFGAGAVVGAATSLISSMAGMHQQSLQSQDSSLDAMGGYVGGGGGLIKNAEYAQIGIARARILGGEGRDHISSNVVSDKNKLAIQYGLTQGIGGSQGSELFAKMNKYGGFRESSTELKKIMSDGIRSGFSGLRQSEFLSNISSVSENAYNSGMGLQSAEDISRTFSNIASSGIRDNRVNSVYQNLNDNVSKKGNFMNSVLLSEYTASGKSPLEAMSMAERGISDKQNANTLNGFMSSLGLEPETLGLLQNQLGITTATESYSMAKSGKNLFDLGKSTNISNEGEQAVEKVSSSEGQVFRSHANALDSMAATSEMFIKASQIQERVFDTIINTIGKMDSVVKKLEGYFK</sequence>
<dbReference type="EMBL" id="NPDU01000024">
    <property type="protein sequence ID" value="PJZ61942.1"/>
    <property type="molecule type" value="Genomic_DNA"/>
</dbReference>
<dbReference type="Proteomes" id="UP000232188">
    <property type="component" value="Unassembled WGS sequence"/>
</dbReference>
<feature type="compositionally biased region" description="Basic and acidic residues" evidence="1">
    <location>
        <begin position="1"/>
        <end position="17"/>
    </location>
</feature>
<feature type="region of interest" description="Disordered" evidence="1">
    <location>
        <begin position="1"/>
        <end position="70"/>
    </location>
</feature>
<dbReference type="Proteomes" id="UP000232149">
    <property type="component" value="Unassembled WGS sequence"/>
</dbReference>
<keyword evidence="4" id="KW-1185">Reference proteome</keyword>
<evidence type="ECO:0000313" key="2">
    <source>
        <dbReference type="EMBL" id="PJZ51642.1"/>
    </source>
</evidence>
<feature type="compositionally biased region" description="Basic and acidic residues" evidence="1">
    <location>
        <begin position="92"/>
        <end position="105"/>
    </location>
</feature>
<evidence type="ECO:0000313" key="4">
    <source>
        <dbReference type="Proteomes" id="UP000232149"/>
    </source>
</evidence>
<organism evidence="2 5">
    <name type="scientific">Leptospira adleri</name>
    <dbReference type="NCBI Taxonomy" id="2023186"/>
    <lineage>
        <taxon>Bacteria</taxon>
        <taxon>Pseudomonadati</taxon>
        <taxon>Spirochaetota</taxon>
        <taxon>Spirochaetia</taxon>
        <taxon>Leptospirales</taxon>
        <taxon>Leptospiraceae</taxon>
        <taxon>Leptospira</taxon>
    </lineage>
</organism>
<dbReference type="AlphaFoldDB" id="A0A2M9YJC7"/>
<gene>
    <name evidence="3" type="ORF">CH376_10980</name>
    <name evidence="2" type="ORF">CH380_19185</name>
</gene>
<comment type="caution">
    <text evidence="2">The sequence shown here is derived from an EMBL/GenBank/DDBJ whole genome shotgun (WGS) entry which is preliminary data.</text>
</comment>
<evidence type="ECO:0000313" key="5">
    <source>
        <dbReference type="Proteomes" id="UP000232188"/>
    </source>
</evidence>
<evidence type="ECO:0000256" key="1">
    <source>
        <dbReference type="SAM" id="MobiDB-lite"/>
    </source>
</evidence>
<accession>A0A2M9YJC7</accession>
<reference evidence="4 5" key="1">
    <citation type="submission" date="2017-07" db="EMBL/GenBank/DDBJ databases">
        <title>Leptospira spp. isolated from tropical soils.</title>
        <authorList>
            <person name="Thibeaux R."/>
            <person name="Iraola G."/>
            <person name="Ferres I."/>
            <person name="Bierque E."/>
            <person name="Girault D."/>
            <person name="Soupe-Gilbert M.-E."/>
            <person name="Picardeau M."/>
            <person name="Goarant C."/>
        </authorList>
    </citation>
    <scope>NUCLEOTIDE SEQUENCE [LARGE SCALE GENOMIC DNA]</scope>
    <source>
        <strain evidence="2 5">FH2-B-C1</strain>
        <strain evidence="3 4">FH2-B-D1</strain>
    </source>
</reference>
<proteinExistence type="predicted"/>
<name>A0A2M9YJC7_9LEPT</name>